<accession>Q01T03</accession>
<dbReference type="InterPro" id="IPR009061">
    <property type="entry name" value="DNA-bd_dom_put_sf"/>
</dbReference>
<dbReference type="STRING" id="234267.Acid_6291"/>
<dbReference type="InterPro" id="IPR011990">
    <property type="entry name" value="TPR-like_helical_dom_sf"/>
</dbReference>
<evidence type="ECO:0000259" key="2">
    <source>
        <dbReference type="Pfam" id="PF13411"/>
    </source>
</evidence>
<dbReference type="PANTHER" id="PTHR44809">
    <property type="match status" value="1"/>
</dbReference>
<dbReference type="PROSITE" id="PS50005">
    <property type="entry name" value="TPR"/>
    <property type="match status" value="2"/>
</dbReference>
<dbReference type="InterPro" id="IPR019734">
    <property type="entry name" value="TPR_rpt"/>
</dbReference>
<sequence>MTPKEEYSRADVRRKFGLSERQLQNWERQSLVPAATFYSFSDLIAFQTLIKLRENKIPIREIARALHSLREKLDWVKHPLAELRVVSDGKRIAVHVAGQKMEAVTGQILFDFDASALGGLKSFPDRKPKVNRTRESEVWFQKGLELEETGAPVEHAVDAYKKVLELNPGAAGALVNLGTIYYRLRKFDEAEKYYLDAITADPIYPLAQFNLGNLYDEQGRLPEAFGYYRRALSLNPQYADAHFNLALLCERTGDPLKAVYHWKAYLKLDGSGQWADIARRQLERLRQAVIR</sequence>
<dbReference type="Gene3D" id="1.25.40.10">
    <property type="entry name" value="Tetratricopeptide repeat domain"/>
    <property type="match status" value="1"/>
</dbReference>
<dbReference type="KEGG" id="sus:Acid_6291"/>
<dbReference type="GO" id="GO:0003677">
    <property type="term" value="F:DNA binding"/>
    <property type="evidence" value="ECO:0007669"/>
    <property type="project" value="InterPro"/>
</dbReference>
<dbReference type="PANTHER" id="PTHR44809:SF1">
    <property type="entry name" value="PROTEIN O-MANNOSYL-TRANSFERASE TMTC1"/>
    <property type="match status" value="1"/>
</dbReference>
<dbReference type="InterPro" id="IPR000551">
    <property type="entry name" value="MerR-type_HTH_dom"/>
</dbReference>
<gene>
    <name evidence="3" type="ordered locus">Acid_6291</name>
</gene>
<dbReference type="GO" id="GO:0006355">
    <property type="term" value="P:regulation of DNA-templated transcription"/>
    <property type="evidence" value="ECO:0007669"/>
    <property type="project" value="InterPro"/>
</dbReference>
<dbReference type="eggNOG" id="COG0789">
    <property type="taxonomic scope" value="Bacteria"/>
</dbReference>
<dbReference type="eggNOG" id="COG0457">
    <property type="taxonomic scope" value="Bacteria"/>
</dbReference>
<evidence type="ECO:0000256" key="1">
    <source>
        <dbReference type="PROSITE-ProRule" id="PRU00339"/>
    </source>
</evidence>
<name>Q01T03_SOLUE</name>
<feature type="repeat" description="TPR" evidence="1">
    <location>
        <begin position="205"/>
        <end position="238"/>
    </location>
</feature>
<dbReference type="EMBL" id="CP000473">
    <property type="protein sequence ID" value="ABJ87217.1"/>
    <property type="molecule type" value="Genomic_DNA"/>
</dbReference>
<dbReference type="Gene3D" id="1.10.1660.10">
    <property type="match status" value="1"/>
</dbReference>
<protein>
    <submittedName>
        <fullName evidence="3">Tetratricopeptide TPR_2 repeat protein</fullName>
    </submittedName>
</protein>
<proteinExistence type="predicted"/>
<dbReference type="Pfam" id="PF13411">
    <property type="entry name" value="MerR_1"/>
    <property type="match status" value="1"/>
</dbReference>
<dbReference type="SUPFAM" id="SSF46955">
    <property type="entry name" value="Putative DNA-binding domain"/>
    <property type="match status" value="1"/>
</dbReference>
<dbReference type="PROSITE" id="PS50293">
    <property type="entry name" value="TPR_REGION"/>
    <property type="match status" value="2"/>
</dbReference>
<dbReference type="OrthoDB" id="9769030at2"/>
<keyword evidence="1" id="KW-0802">TPR repeat</keyword>
<reference evidence="3" key="1">
    <citation type="submission" date="2006-10" db="EMBL/GenBank/DDBJ databases">
        <title>Complete sequence of Solibacter usitatus Ellin6076.</title>
        <authorList>
            <consortium name="US DOE Joint Genome Institute"/>
            <person name="Copeland A."/>
            <person name="Lucas S."/>
            <person name="Lapidus A."/>
            <person name="Barry K."/>
            <person name="Detter J.C."/>
            <person name="Glavina del Rio T."/>
            <person name="Hammon N."/>
            <person name="Israni S."/>
            <person name="Dalin E."/>
            <person name="Tice H."/>
            <person name="Pitluck S."/>
            <person name="Thompson L.S."/>
            <person name="Brettin T."/>
            <person name="Bruce D."/>
            <person name="Han C."/>
            <person name="Tapia R."/>
            <person name="Gilna P."/>
            <person name="Schmutz J."/>
            <person name="Larimer F."/>
            <person name="Land M."/>
            <person name="Hauser L."/>
            <person name="Kyrpides N."/>
            <person name="Mikhailova N."/>
            <person name="Janssen P.H."/>
            <person name="Kuske C.R."/>
            <person name="Richardson P."/>
        </authorList>
    </citation>
    <scope>NUCLEOTIDE SEQUENCE</scope>
    <source>
        <strain evidence="3">Ellin6076</strain>
    </source>
</reference>
<dbReference type="InParanoid" id="Q01T03"/>
<dbReference type="SUPFAM" id="SSF48452">
    <property type="entry name" value="TPR-like"/>
    <property type="match status" value="1"/>
</dbReference>
<feature type="domain" description="HTH merR-type" evidence="2">
    <location>
        <begin position="7"/>
        <end position="68"/>
    </location>
</feature>
<feature type="repeat" description="TPR" evidence="1">
    <location>
        <begin position="171"/>
        <end position="204"/>
    </location>
</feature>
<evidence type="ECO:0000313" key="3">
    <source>
        <dbReference type="EMBL" id="ABJ87217.1"/>
    </source>
</evidence>
<organism evidence="3">
    <name type="scientific">Solibacter usitatus (strain Ellin6076)</name>
    <dbReference type="NCBI Taxonomy" id="234267"/>
    <lineage>
        <taxon>Bacteria</taxon>
        <taxon>Pseudomonadati</taxon>
        <taxon>Acidobacteriota</taxon>
        <taxon>Terriglobia</taxon>
        <taxon>Bryobacterales</taxon>
        <taxon>Solibacteraceae</taxon>
        <taxon>Candidatus Solibacter</taxon>
    </lineage>
</organism>
<dbReference type="SMART" id="SM00028">
    <property type="entry name" value="TPR"/>
    <property type="match status" value="4"/>
</dbReference>
<dbReference type="AlphaFoldDB" id="Q01T03"/>
<dbReference type="Pfam" id="PF13432">
    <property type="entry name" value="TPR_16"/>
    <property type="match status" value="1"/>
</dbReference>
<dbReference type="HOGENOM" id="CLU_050368_0_0_0"/>
<dbReference type="InterPro" id="IPR052943">
    <property type="entry name" value="TMTC_O-mannosyl-trnsfr"/>
</dbReference>